<dbReference type="GO" id="GO:0046474">
    <property type="term" value="P:glycerophospholipid biosynthetic process"/>
    <property type="evidence" value="ECO:0007669"/>
    <property type="project" value="TreeGrafter"/>
</dbReference>
<evidence type="ECO:0000256" key="1">
    <source>
        <dbReference type="ARBA" id="ARBA00004141"/>
    </source>
</evidence>
<keyword evidence="10" id="KW-1185">Reference proteome</keyword>
<dbReference type="AlphaFoldDB" id="A0AA38HHF6"/>
<evidence type="ECO:0000256" key="6">
    <source>
        <dbReference type="ARBA" id="ARBA00023315"/>
    </source>
</evidence>
<feature type="transmembrane region" description="Helical" evidence="8">
    <location>
        <begin position="380"/>
        <end position="396"/>
    </location>
</feature>
<organism evidence="9 10">
    <name type="scientific">Dioszegia hungarica</name>
    <dbReference type="NCBI Taxonomy" id="4972"/>
    <lineage>
        <taxon>Eukaryota</taxon>
        <taxon>Fungi</taxon>
        <taxon>Dikarya</taxon>
        <taxon>Basidiomycota</taxon>
        <taxon>Agaricomycotina</taxon>
        <taxon>Tremellomycetes</taxon>
        <taxon>Tremellales</taxon>
        <taxon>Bulleribasidiaceae</taxon>
        <taxon>Dioszegia</taxon>
    </lineage>
</organism>
<dbReference type="GO" id="GO:0030258">
    <property type="term" value="P:lipid modification"/>
    <property type="evidence" value="ECO:0007669"/>
    <property type="project" value="TreeGrafter"/>
</dbReference>
<dbReference type="PANTHER" id="PTHR13906">
    <property type="entry name" value="PORCUPINE"/>
    <property type="match status" value="1"/>
</dbReference>
<keyword evidence="3 8" id="KW-0812">Transmembrane</keyword>
<feature type="region of interest" description="Disordered" evidence="7">
    <location>
        <begin position="495"/>
        <end position="542"/>
    </location>
</feature>
<keyword evidence="4 8" id="KW-1133">Transmembrane helix</keyword>
<dbReference type="GO" id="GO:0016020">
    <property type="term" value="C:membrane"/>
    <property type="evidence" value="ECO:0007669"/>
    <property type="project" value="UniProtKB-SubCell"/>
</dbReference>
<dbReference type="GO" id="GO:0005783">
    <property type="term" value="C:endoplasmic reticulum"/>
    <property type="evidence" value="ECO:0007669"/>
    <property type="project" value="TreeGrafter"/>
</dbReference>
<name>A0AA38HHF6_9TREE</name>
<proteinExistence type="predicted"/>
<dbReference type="InterPro" id="IPR049941">
    <property type="entry name" value="LPLAT_7/PORCN-like"/>
</dbReference>
<feature type="transmembrane region" description="Helical" evidence="8">
    <location>
        <begin position="229"/>
        <end position="250"/>
    </location>
</feature>
<feature type="transmembrane region" description="Helical" evidence="8">
    <location>
        <begin position="468"/>
        <end position="486"/>
    </location>
</feature>
<evidence type="ECO:0000256" key="8">
    <source>
        <dbReference type="SAM" id="Phobius"/>
    </source>
</evidence>
<dbReference type="InterPro" id="IPR027469">
    <property type="entry name" value="Cation_efflux_TMD_sf"/>
</dbReference>
<sequence>MSIDALFAPLSNATGVRIPEIKMVSTFLISYPLASLHTRIPKTRPNLAHLYNIAVSVFFIWPFLGMGAGMAHLMLDIGVTYGLVVGSRDRRMPWAVFGFVMGHLFLMHAHRYVFGLDENTSDITFAMMMMAQKLTMFAWNVQDGRTKAEDLDASQMATRLLHVPSPLAYLGYCFFFPSALAGPTFDYATYDSLILHKLYDQSPPPSSSSSKKSDTPAPRRIPYGRKRVAYLYLVLGVGFMGIFAAFGGQASFHRILTPAWDNWGWATRFAFIQFAGLVARTKYYGVWSFTEGACILTGVGFNGYDPKTGRTMWNRVRNVNIISLETAESFKVVFDNWNCRTNVWLRDCVYKRLVQKGKKPGSMQSMATFLTSALWHGVEPGYYLAFLTAGLIVSLGRQMRNYVRPYFLPPSSAPTSAPNSFPQYPYPNTRKRIYDILGWLVVQANLNYIVSAFFLLNLRDCIKAYHRMGWYSHILIAGSLVFFHFGGRRALRAGLPAQAGTGGKGKVKSGGKDKERLDVSTPRVTVEPPSPVDMPPQPREEVDSRDLKWVRHALENQQTGHEAEGMGGGAGFVDQVMKGTETPMVETPRYGRSGSPGF</sequence>
<reference evidence="9" key="1">
    <citation type="journal article" date="2022" name="G3 (Bethesda)">
        <title>High quality genome of the basidiomycete yeast Dioszegia hungarica PDD-24b-2 isolated from cloud water.</title>
        <authorList>
            <person name="Jarrige D."/>
            <person name="Haridas S."/>
            <person name="Bleykasten-Grosshans C."/>
            <person name="Joly M."/>
            <person name="Nadalig T."/>
            <person name="Sancelme M."/>
            <person name="Vuilleumier S."/>
            <person name="Grigoriev I.V."/>
            <person name="Amato P."/>
            <person name="Bringel F."/>
        </authorList>
    </citation>
    <scope>NUCLEOTIDE SEQUENCE</scope>
    <source>
        <strain evidence="9">PDD-24b-2</strain>
    </source>
</reference>
<gene>
    <name evidence="9" type="ORF">MKK02DRAFT_40039</name>
</gene>
<keyword evidence="5 8" id="KW-0472">Membrane</keyword>
<feature type="compositionally biased region" description="Pro residues" evidence="7">
    <location>
        <begin position="528"/>
        <end position="537"/>
    </location>
</feature>
<dbReference type="Pfam" id="PF03062">
    <property type="entry name" value="MBOAT"/>
    <property type="match status" value="1"/>
</dbReference>
<evidence type="ECO:0000256" key="2">
    <source>
        <dbReference type="ARBA" id="ARBA00022679"/>
    </source>
</evidence>
<dbReference type="GO" id="GO:0047184">
    <property type="term" value="F:1-acylglycerophosphocholine O-acyltransferase activity"/>
    <property type="evidence" value="ECO:0007669"/>
    <property type="project" value="TreeGrafter"/>
</dbReference>
<dbReference type="GO" id="GO:0003841">
    <property type="term" value="F:1-acylglycerol-3-phosphate O-acyltransferase activity"/>
    <property type="evidence" value="ECO:0007669"/>
    <property type="project" value="TreeGrafter"/>
</dbReference>
<keyword evidence="6" id="KW-0012">Acyltransferase</keyword>
<comment type="subcellular location">
    <subcellularLocation>
        <location evidence="1">Membrane</location>
        <topology evidence="1">Multi-pass membrane protein</topology>
    </subcellularLocation>
</comment>
<dbReference type="PANTHER" id="PTHR13906:SF4">
    <property type="entry name" value="LYSOPHOSPHOLIPID ACYLTRANSFERASE 6"/>
    <property type="match status" value="1"/>
</dbReference>
<feature type="transmembrane region" description="Helical" evidence="8">
    <location>
        <begin position="94"/>
        <end position="114"/>
    </location>
</feature>
<evidence type="ECO:0000256" key="7">
    <source>
        <dbReference type="SAM" id="MobiDB-lite"/>
    </source>
</evidence>
<evidence type="ECO:0000256" key="3">
    <source>
        <dbReference type="ARBA" id="ARBA00022692"/>
    </source>
</evidence>
<evidence type="ECO:0000256" key="5">
    <source>
        <dbReference type="ARBA" id="ARBA00023136"/>
    </source>
</evidence>
<feature type="transmembrane region" description="Helical" evidence="8">
    <location>
        <begin position="436"/>
        <end position="456"/>
    </location>
</feature>
<protein>
    <submittedName>
        <fullName evidence="9">MBOAT, membrane-bound O-acyltransferase family-domain-containing protein</fullName>
    </submittedName>
</protein>
<accession>A0AA38HHF6</accession>
<dbReference type="Proteomes" id="UP001164286">
    <property type="component" value="Unassembled WGS sequence"/>
</dbReference>
<keyword evidence="2" id="KW-0808">Transferase</keyword>
<dbReference type="SUPFAM" id="SSF161111">
    <property type="entry name" value="Cation efflux protein transmembrane domain-like"/>
    <property type="match status" value="1"/>
</dbReference>
<evidence type="ECO:0000313" key="10">
    <source>
        <dbReference type="Proteomes" id="UP001164286"/>
    </source>
</evidence>
<dbReference type="InterPro" id="IPR004299">
    <property type="entry name" value="MBOAT_fam"/>
</dbReference>
<dbReference type="EMBL" id="JAKWFO010000001">
    <property type="protein sequence ID" value="KAI9639716.1"/>
    <property type="molecule type" value="Genomic_DNA"/>
</dbReference>
<evidence type="ECO:0000313" key="9">
    <source>
        <dbReference type="EMBL" id="KAI9639716.1"/>
    </source>
</evidence>
<feature type="transmembrane region" description="Helical" evidence="8">
    <location>
        <begin position="50"/>
        <end position="74"/>
    </location>
</feature>
<dbReference type="RefSeq" id="XP_052949493.1">
    <property type="nucleotide sequence ID" value="XM_053090913.1"/>
</dbReference>
<evidence type="ECO:0000256" key="4">
    <source>
        <dbReference type="ARBA" id="ARBA00022989"/>
    </source>
</evidence>
<comment type="caution">
    <text evidence="9">The sequence shown here is derived from an EMBL/GenBank/DDBJ whole genome shotgun (WGS) entry which is preliminary data.</text>
</comment>
<dbReference type="GeneID" id="77730118"/>